<dbReference type="InterPro" id="IPR000960">
    <property type="entry name" value="Flavin_mOase"/>
</dbReference>
<keyword evidence="2" id="KW-0285">Flavoprotein</keyword>
<evidence type="ECO:0000256" key="3">
    <source>
        <dbReference type="ARBA" id="ARBA00022827"/>
    </source>
</evidence>
<dbReference type="InterPro" id="IPR050346">
    <property type="entry name" value="FMO-like"/>
</dbReference>
<evidence type="ECO:0000256" key="4">
    <source>
        <dbReference type="ARBA" id="ARBA00022857"/>
    </source>
</evidence>
<dbReference type="SUPFAM" id="SSF51905">
    <property type="entry name" value="FAD/NAD(P)-binding domain"/>
    <property type="match status" value="2"/>
</dbReference>
<evidence type="ECO:0000313" key="7">
    <source>
        <dbReference type="Proteomes" id="UP001218188"/>
    </source>
</evidence>
<dbReference type="GO" id="GO:0050660">
    <property type="term" value="F:flavin adenine dinucleotide binding"/>
    <property type="evidence" value="ECO:0007669"/>
    <property type="project" value="InterPro"/>
</dbReference>
<dbReference type="Pfam" id="PF00743">
    <property type="entry name" value="FMO-like"/>
    <property type="match status" value="1"/>
</dbReference>
<evidence type="ECO:0000256" key="1">
    <source>
        <dbReference type="ARBA" id="ARBA00009183"/>
    </source>
</evidence>
<dbReference type="GO" id="GO:0050661">
    <property type="term" value="F:NADP binding"/>
    <property type="evidence" value="ECO:0007669"/>
    <property type="project" value="InterPro"/>
</dbReference>
<name>A0AAD6X2Z0_9AGAR</name>
<proteinExistence type="inferred from homology"/>
<evidence type="ECO:0000256" key="2">
    <source>
        <dbReference type="ARBA" id="ARBA00022630"/>
    </source>
</evidence>
<protein>
    <submittedName>
        <fullName evidence="6">FAD/NAD-P-binding domain-containing protein</fullName>
    </submittedName>
</protein>
<keyword evidence="5" id="KW-0560">Oxidoreductase</keyword>
<evidence type="ECO:0000313" key="6">
    <source>
        <dbReference type="EMBL" id="KAJ7033740.1"/>
    </source>
</evidence>
<dbReference type="GO" id="GO:0004499">
    <property type="term" value="F:N,N-dimethylaniline monooxygenase activity"/>
    <property type="evidence" value="ECO:0007669"/>
    <property type="project" value="InterPro"/>
</dbReference>
<keyword evidence="7" id="KW-1185">Reference proteome</keyword>
<reference evidence="6" key="1">
    <citation type="submission" date="2023-03" db="EMBL/GenBank/DDBJ databases">
        <title>Massive genome expansion in bonnet fungi (Mycena s.s.) driven by repeated elements and novel gene families across ecological guilds.</title>
        <authorList>
            <consortium name="Lawrence Berkeley National Laboratory"/>
            <person name="Harder C.B."/>
            <person name="Miyauchi S."/>
            <person name="Viragh M."/>
            <person name="Kuo A."/>
            <person name="Thoen E."/>
            <person name="Andreopoulos B."/>
            <person name="Lu D."/>
            <person name="Skrede I."/>
            <person name="Drula E."/>
            <person name="Henrissat B."/>
            <person name="Morin E."/>
            <person name="Kohler A."/>
            <person name="Barry K."/>
            <person name="LaButti K."/>
            <person name="Morin E."/>
            <person name="Salamov A."/>
            <person name="Lipzen A."/>
            <person name="Mereny Z."/>
            <person name="Hegedus B."/>
            <person name="Baldrian P."/>
            <person name="Stursova M."/>
            <person name="Weitz H."/>
            <person name="Taylor A."/>
            <person name="Grigoriev I.V."/>
            <person name="Nagy L.G."/>
            <person name="Martin F."/>
            <person name="Kauserud H."/>
        </authorList>
    </citation>
    <scope>NUCLEOTIDE SEQUENCE</scope>
    <source>
        <strain evidence="6">CBHHK200</strain>
    </source>
</reference>
<dbReference type="AlphaFoldDB" id="A0AAD6X2Z0"/>
<dbReference type="EMBL" id="JARJCM010000063">
    <property type="protein sequence ID" value="KAJ7033740.1"/>
    <property type="molecule type" value="Genomic_DNA"/>
</dbReference>
<keyword evidence="4" id="KW-0521">NADP</keyword>
<dbReference type="InterPro" id="IPR020946">
    <property type="entry name" value="Flavin_mOase-like"/>
</dbReference>
<comment type="similarity">
    <text evidence="1">Belongs to the FMO family.</text>
</comment>
<keyword evidence="3" id="KW-0274">FAD</keyword>
<sequence>MSEGNPTQTKTICIIGAGAAGLAALRAILDSPQYKSGLWKPIAIEARHRVGGVWLPDSAADIHPPSLPMTPLYDSLTTNLPHPVMCFPSFPFPPSTPIFPVAARVQTYLESYAAHFKLTPFIRLNTVVTDVRRASSKWAVQLNHTENSEFDFVIVANGHHKIPRYPNVHGLQNWLAGNKATHSVWYRRPHNMGGKVLVVGGGPSGDDISAEMRYACTTLIRSISNASNQDESQNFKIRGRLTGFGTAGDVFFEDGSKETGVDHCILATGYQVSLPFLPNSILHPALPPPCPPLPDILHNSTYHIFPLARHIFPLQSTFPPTSLVFMGLPVRVAPLPVMEAQAAAIVRAFANPETAFDPERETHDLLARYARLAHSVRGDPAAIARIWSVFQEDEQFTYQDELYAFAGRDDIRVPQWRKDMYAAKVLLRSFWVELERRGEADEWVKGVGEGPAGADEWATLLQRLLRAAEEWESNK</sequence>
<evidence type="ECO:0000256" key="5">
    <source>
        <dbReference type="ARBA" id="ARBA00023002"/>
    </source>
</evidence>
<dbReference type="PRINTS" id="PR00370">
    <property type="entry name" value="FMOXYGENASE"/>
</dbReference>
<dbReference type="Proteomes" id="UP001218188">
    <property type="component" value="Unassembled WGS sequence"/>
</dbReference>
<comment type="caution">
    <text evidence="6">The sequence shown here is derived from an EMBL/GenBank/DDBJ whole genome shotgun (WGS) entry which is preliminary data.</text>
</comment>
<organism evidence="6 7">
    <name type="scientific">Mycena alexandri</name>
    <dbReference type="NCBI Taxonomy" id="1745969"/>
    <lineage>
        <taxon>Eukaryota</taxon>
        <taxon>Fungi</taxon>
        <taxon>Dikarya</taxon>
        <taxon>Basidiomycota</taxon>
        <taxon>Agaricomycotina</taxon>
        <taxon>Agaricomycetes</taxon>
        <taxon>Agaricomycetidae</taxon>
        <taxon>Agaricales</taxon>
        <taxon>Marasmiineae</taxon>
        <taxon>Mycenaceae</taxon>
        <taxon>Mycena</taxon>
    </lineage>
</organism>
<dbReference type="Gene3D" id="3.50.50.60">
    <property type="entry name" value="FAD/NAD(P)-binding domain"/>
    <property type="match status" value="2"/>
</dbReference>
<dbReference type="PANTHER" id="PTHR23023">
    <property type="entry name" value="DIMETHYLANILINE MONOOXYGENASE"/>
    <property type="match status" value="1"/>
</dbReference>
<gene>
    <name evidence="6" type="ORF">C8F04DRAFT_1210833</name>
</gene>
<accession>A0AAD6X2Z0</accession>
<dbReference type="InterPro" id="IPR036188">
    <property type="entry name" value="FAD/NAD-bd_sf"/>
</dbReference>